<dbReference type="SUPFAM" id="SSF52540">
    <property type="entry name" value="P-loop containing nucleoside triphosphate hydrolases"/>
    <property type="match status" value="1"/>
</dbReference>
<accession>A0A1F5EAC3</accession>
<organism evidence="1 2">
    <name type="scientific">Candidatus Berkelbacteria bacterium RIFCSPLOWO2_01_FULL_50_28</name>
    <dbReference type="NCBI Taxonomy" id="1797471"/>
    <lineage>
        <taxon>Bacteria</taxon>
        <taxon>Candidatus Berkelbacteria</taxon>
    </lineage>
</organism>
<dbReference type="STRING" id="1797471.A3A71_04295"/>
<dbReference type="Pfam" id="PF13671">
    <property type="entry name" value="AAA_33"/>
    <property type="match status" value="1"/>
</dbReference>
<name>A0A1F5EAC3_9BACT</name>
<dbReference type="Proteomes" id="UP000177481">
    <property type="component" value="Unassembled WGS sequence"/>
</dbReference>
<dbReference type="EMBL" id="MEZX01000003">
    <property type="protein sequence ID" value="OGD64352.1"/>
    <property type="molecule type" value="Genomic_DNA"/>
</dbReference>
<reference evidence="1 2" key="1">
    <citation type="journal article" date="2016" name="Nat. Commun.">
        <title>Thousands of microbial genomes shed light on interconnected biogeochemical processes in an aquifer system.</title>
        <authorList>
            <person name="Anantharaman K."/>
            <person name="Brown C.T."/>
            <person name="Hug L.A."/>
            <person name="Sharon I."/>
            <person name="Castelle C.J."/>
            <person name="Probst A.J."/>
            <person name="Thomas B.C."/>
            <person name="Singh A."/>
            <person name="Wilkins M.J."/>
            <person name="Karaoz U."/>
            <person name="Brodie E.L."/>
            <person name="Williams K.H."/>
            <person name="Hubbard S.S."/>
            <person name="Banfield J.F."/>
        </authorList>
    </citation>
    <scope>NUCLEOTIDE SEQUENCE [LARGE SCALE GENOMIC DNA]</scope>
</reference>
<protein>
    <recommendedName>
        <fullName evidence="3">UDP-N-acetylglucosamine kinase</fullName>
    </recommendedName>
</protein>
<comment type="caution">
    <text evidence="1">The sequence shown here is derived from an EMBL/GenBank/DDBJ whole genome shotgun (WGS) entry which is preliminary data.</text>
</comment>
<evidence type="ECO:0000313" key="1">
    <source>
        <dbReference type="EMBL" id="OGD64352.1"/>
    </source>
</evidence>
<evidence type="ECO:0000313" key="2">
    <source>
        <dbReference type="Proteomes" id="UP000177481"/>
    </source>
</evidence>
<dbReference type="AlphaFoldDB" id="A0A1F5EAC3"/>
<dbReference type="InterPro" id="IPR027417">
    <property type="entry name" value="P-loop_NTPase"/>
</dbReference>
<evidence type="ECO:0008006" key="3">
    <source>
        <dbReference type="Google" id="ProtNLM"/>
    </source>
</evidence>
<sequence length="170" mass="19413">MIQDMRVYIISGPTGAGKNTTAEEMVKSLDSAAIIDFDAIRNMFTKPHLTPWDGEQGKHQNDLTVELVCHIAKTMIEDQRIPIILDVVDNQSAKQYRRNLGAEMRIIQLSPNWEATVERNRLRADKEGRIRLTPEQLKMVFEAQQVFTDYDQIIDNSAQSPAETTQEILK</sequence>
<gene>
    <name evidence="1" type="ORF">A3A71_04295</name>
</gene>
<dbReference type="Gene3D" id="3.40.50.300">
    <property type="entry name" value="P-loop containing nucleotide triphosphate hydrolases"/>
    <property type="match status" value="1"/>
</dbReference>
<proteinExistence type="predicted"/>